<evidence type="ECO:0000313" key="2">
    <source>
        <dbReference type="EMBL" id="KAG4423859.1"/>
    </source>
</evidence>
<keyword evidence="1" id="KW-0812">Transmembrane</keyword>
<evidence type="ECO:0000313" key="3">
    <source>
        <dbReference type="Proteomes" id="UP000664132"/>
    </source>
</evidence>
<gene>
    <name evidence="2" type="ORF">IFR04_003004</name>
</gene>
<sequence>MDRFNYYGSYLRRYPKLLASALLIGAPIANIFYTHWSLSRFVQHGKELKRLTPSVKKTISSIPDEALSTENVMFHDVSNTQNYSPATKSIEKLRWTYPVSTIQWAQRSIPVSKVPDLSSDELVILYLRHTMSRFARMPQAYVMKAIATPEERKTFEPSFIETLDFKVGDVVQGMYRVIARCEGKVEFEMTPLVGVMKGGRLVISTERKGDELVCGSETVMWKDARDKEKMHLEKGIVKWFHEIASWGLLKAGTKYLMSLKEKDEL</sequence>
<dbReference type="Proteomes" id="UP000664132">
    <property type="component" value="Unassembled WGS sequence"/>
</dbReference>
<dbReference type="OrthoDB" id="5599753at2759"/>
<keyword evidence="1" id="KW-1133">Transmembrane helix</keyword>
<name>A0A8H7WFI1_9HELO</name>
<accession>A0A8H7WFI1</accession>
<organism evidence="2 3">
    <name type="scientific">Cadophora malorum</name>
    <dbReference type="NCBI Taxonomy" id="108018"/>
    <lineage>
        <taxon>Eukaryota</taxon>
        <taxon>Fungi</taxon>
        <taxon>Dikarya</taxon>
        <taxon>Ascomycota</taxon>
        <taxon>Pezizomycotina</taxon>
        <taxon>Leotiomycetes</taxon>
        <taxon>Helotiales</taxon>
        <taxon>Ploettnerulaceae</taxon>
        <taxon>Cadophora</taxon>
    </lineage>
</organism>
<proteinExistence type="predicted"/>
<feature type="transmembrane region" description="Helical" evidence="1">
    <location>
        <begin position="17"/>
        <end position="36"/>
    </location>
</feature>
<keyword evidence="3" id="KW-1185">Reference proteome</keyword>
<comment type="caution">
    <text evidence="2">The sequence shown here is derived from an EMBL/GenBank/DDBJ whole genome shotgun (WGS) entry which is preliminary data.</text>
</comment>
<dbReference type="AlphaFoldDB" id="A0A8H7WFI1"/>
<dbReference type="EMBL" id="JAFJYH010000028">
    <property type="protein sequence ID" value="KAG4423859.1"/>
    <property type="molecule type" value="Genomic_DNA"/>
</dbReference>
<reference evidence="2" key="1">
    <citation type="submission" date="2021-02" db="EMBL/GenBank/DDBJ databases">
        <title>Genome sequence Cadophora malorum strain M34.</title>
        <authorList>
            <person name="Stefanovic E."/>
            <person name="Vu D."/>
            <person name="Scully C."/>
            <person name="Dijksterhuis J."/>
            <person name="Roader J."/>
            <person name="Houbraken J."/>
        </authorList>
    </citation>
    <scope>NUCLEOTIDE SEQUENCE</scope>
    <source>
        <strain evidence="2">M34</strain>
    </source>
</reference>
<evidence type="ECO:0000256" key="1">
    <source>
        <dbReference type="SAM" id="Phobius"/>
    </source>
</evidence>
<protein>
    <submittedName>
        <fullName evidence="2">Uncharacterized protein</fullName>
    </submittedName>
</protein>
<keyword evidence="1" id="KW-0472">Membrane</keyword>